<evidence type="ECO:0000313" key="2">
    <source>
        <dbReference type="Proteomes" id="UP001152622"/>
    </source>
</evidence>
<dbReference type="Proteomes" id="UP001152622">
    <property type="component" value="Chromosome 2"/>
</dbReference>
<gene>
    <name evidence="1" type="ORF">SKAU_G00065570</name>
</gene>
<sequence>MHLSSAAIPRGDKATPPTCREHAHAPCALWAAPPALHCTDKSTAIKRRRRVAASGGQVDTLCAVRRATALTPRCSRTGPTFCGRGLEGGSGYSRAKTDPLPGTSTQQPLELAEYGLPLPNKTLPYCEDHHAYFIPTIATLDL</sequence>
<accession>A0A9Q1JB78</accession>
<organism evidence="1 2">
    <name type="scientific">Synaphobranchus kaupii</name>
    <name type="common">Kaup's arrowtooth eel</name>
    <dbReference type="NCBI Taxonomy" id="118154"/>
    <lineage>
        <taxon>Eukaryota</taxon>
        <taxon>Metazoa</taxon>
        <taxon>Chordata</taxon>
        <taxon>Craniata</taxon>
        <taxon>Vertebrata</taxon>
        <taxon>Euteleostomi</taxon>
        <taxon>Actinopterygii</taxon>
        <taxon>Neopterygii</taxon>
        <taxon>Teleostei</taxon>
        <taxon>Anguilliformes</taxon>
        <taxon>Synaphobranchidae</taxon>
        <taxon>Synaphobranchus</taxon>
    </lineage>
</organism>
<reference evidence="1" key="1">
    <citation type="journal article" date="2023" name="Science">
        <title>Genome structures resolve the early diversification of teleost fishes.</title>
        <authorList>
            <person name="Parey E."/>
            <person name="Louis A."/>
            <person name="Montfort J."/>
            <person name="Bouchez O."/>
            <person name="Roques C."/>
            <person name="Iampietro C."/>
            <person name="Lluch J."/>
            <person name="Castinel A."/>
            <person name="Donnadieu C."/>
            <person name="Desvignes T."/>
            <person name="Floi Bucao C."/>
            <person name="Jouanno E."/>
            <person name="Wen M."/>
            <person name="Mejri S."/>
            <person name="Dirks R."/>
            <person name="Jansen H."/>
            <person name="Henkel C."/>
            <person name="Chen W.J."/>
            <person name="Zahm M."/>
            <person name="Cabau C."/>
            <person name="Klopp C."/>
            <person name="Thompson A.W."/>
            <person name="Robinson-Rechavi M."/>
            <person name="Braasch I."/>
            <person name="Lecointre G."/>
            <person name="Bobe J."/>
            <person name="Postlethwait J.H."/>
            <person name="Berthelot C."/>
            <person name="Roest Crollius H."/>
            <person name="Guiguen Y."/>
        </authorList>
    </citation>
    <scope>NUCLEOTIDE SEQUENCE</scope>
    <source>
        <strain evidence="1">WJC10195</strain>
    </source>
</reference>
<comment type="caution">
    <text evidence="1">The sequence shown here is derived from an EMBL/GenBank/DDBJ whole genome shotgun (WGS) entry which is preliminary data.</text>
</comment>
<dbReference type="EMBL" id="JAINUF010000002">
    <property type="protein sequence ID" value="KAJ8375977.1"/>
    <property type="molecule type" value="Genomic_DNA"/>
</dbReference>
<keyword evidence="2" id="KW-1185">Reference proteome</keyword>
<evidence type="ECO:0000313" key="1">
    <source>
        <dbReference type="EMBL" id="KAJ8375977.1"/>
    </source>
</evidence>
<proteinExistence type="predicted"/>
<protein>
    <submittedName>
        <fullName evidence="1">Uncharacterized protein</fullName>
    </submittedName>
</protein>
<name>A0A9Q1JB78_SYNKA</name>
<dbReference type="AlphaFoldDB" id="A0A9Q1JB78"/>